<evidence type="ECO:0000313" key="1">
    <source>
        <dbReference type="EMBL" id="GGK91791.1"/>
    </source>
</evidence>
<dbReference type="Proteomes" id="UP000645217">
    <property type="component" value="Unassembled WGS sequence"/>
</dbReference>
<reference evidence="1" key="2">
    <citation type="submission" date="2020-09" db="EMBL/GenBank/DDBJ databases">
        <authorList>
            <person name="Sun Q."/>
            <person name="Ohkuma M."/>
        </authorList>
    </citation>
    <scope>NUCLEOTIDE SEQUENCE</scope>
    <source>
        <strain evidence="1">JCM 13064</strain>
    </source>
</reference>
<proteinExistence type="predicted"/>
<accession>A0A917VKV6</accession>
<comment type="caution">
    <text evidence="1">The sequence shown here is derived from an EMBL/GenBank/DDBJ whole genome shotgun (WGS) entry which is preliminary data.</text>
</comment>
<sequence>MTAATAAEGFPPAAGWIVWQSDTGRWWATRSHPFEPEAELAGACRTVDADDHIRVMLSVWDQEIIAHDQRLTDMARRLATALEQIHPAWRIQPTFHPENVQGRAGGWTGGWTATRHAPLTHTQRAAGLLPEITRSDTPGLRMALAVQDEIAHRHGHGPAPPNPAWISSP</sequence>
<name>A0A917VKV6_9ACTN</name>
<dbReference type="EMBL" id="BMNT01000020">
    <property type="protein sequence ID" value="GGK91791.1"/>
    <property type="molecule type" value="Genomic_DNA"/>
</dbReference>
<reference evidence="1" key="1">
    <citation type="journal article" date="2014" name="Int. J. Syst. Evol. Microbiol.">
        <title>Complete genome sequence of Corynebacterium casei LMG S-19264T (=DSM 44701T), isolated from a smear-ripened cheese.</title>
        <authorList>
            <consortium name="US DOE Joint Genome Institute (JGI-PGF)"/>
            <person name="Walter F."/>
            <person name="Albersmeier A."/>
            <person name="Kalinowski J."/>
            <person name="Ruckert C."/>
        </authorList>
    </citation>
    <scope>NUCLEOTIDE SEQUENCE</scope>
    <source>
        <strain evidence="1">JCM 13064</strain>
    </source>
</reference>
<evidence type="ECO:0000313" key="2">
    <source>
        <dbReference type="Proteomes" id="UP000645217"/>
    </source>
</evidence>
<organism evidence="1 2">
    <name type="scientific">Sphaerisporangium melleum</name>
    <dbReference type="NCBI Taxonomy" id="321316"/>
    <lineage>
        <taxon>Bacteria</taxon>
        <taxon>Bacillati</taxon>
        <taxon>Actinomycetota</taxon>
        <taxon>Actinomycetes</taxon>
        <taxon>Streptosporangiales</taxon>
        <taxon>Streptosporangiaceae</taxon>
        <taxon>Sphaerisporangium</taxon>
    </lineage>
</organism>
<keyword evidence="2" id="KW-1185">Reference proteome</keyword>
<dbReference type="RefSeq" id="WP_189164369.1">
    <property type="nucleotide sequence ID" value="NZ_BMNT01000020.1"/>
</dbReference>
<dbReference type="AlphaFoldDB" id="A0A917VKV6"/>
<protein>
    <submittedName>
        <fullName evidence="1">Uncharacterized protein</fullName>
    </submittedName>
</protein>
<gene>
    <name evidence="1" type="ORF">GCM10007964_37990</name>
</gene>